<dbReference type="EMBL" id="OCTN01000012">
    <property type="protein sequence ID" value="SOH95569.1"/>
    <property type="molecule type" value="Genomic_DNA"/>
</dbReference>
<dbReference type="Pfam" id="PF13403">
    <property type="entry name" value="Hint_2"/>
    <property type="match status" value="1"/>
</dbReference>
<evidence type="ECO:0000313" key="3">
    <source>
        <dbReference type="Proteomes" id="UP000220034"/>
    </source>
</evidence>
<dbReference type="AlphaFoldDB" id="A0A2C9CYN1"/>
<keyword evidence="3" id="KW-1185">Reference proteome</keyword>
<dbReference type="InterPro" id="IPR036844">
    <property type="entry name" value="Hint_dom_sf"/>
</dbReference>
<dbReference type="SUPFAM" id="SSF51294">
    <property type="entry name" value="Hedgehog/intein (Hint) domain"/>
    <property type="match status" value="1"/>
</dbReference>
<proteinExistence type="predicted"/>
<dbReference type="Gene3D" id="2.170.16.10">
    <property type="entry name" value="Hedgehog/Intein (Hint) domain"/>
    <property type="match status" value="1"/>
</dbReference>
<gene>
    <name evidence="2" type="ORF">SAMN06273572_11264</name>
</gene>
<name>A0A2C9CYN1_9RHOB</name>
<organism evidence="2 3">
    <name type="scientific">Pontivivens marinum</name>
    <dbReference type="NCBI Taxonomy" id="1690039"/>
    <lineage>
        <taxon>Bacteria</taxon>
        <taxon>Pseudomonadati</taxon>
        <taxon>Pseudomonadota</taxon>
        <taxon>Alphaproteobacteria</taxon>
        <taxon>Rhodobacterales</taxon>
        <taxon>Paracoccaceae</taxon>
        <taxon>Pontivivens</taxon>
    </lineage>
</organism>
<protein>
    <submittedName>
        <fullName evidence="2">Hint domain-containing protein</fullName>
    </submittedName>
</protein>
<reference evidence="3" key="1">
    <citation type="submission" date="2017-09" db="EMBL/GenBank/DDBJ databases">
        <authorList>
            <person name="Varghese N."/>
            <person name="Submissions S."/>
        </authorList>
    </citation>
    <scope>NUCLEOTIDE SEQUENCE [LARGE SCALE GENOMIC DNA]</scope>
    <source>
        <strain evidence="3">C7</strain>
    </source>
</reference>
<accession>A0A2C9CYN1</accession>
<dbReference type="InterPro" id="IPR028992">
    <property type="entry name" value="Hedgehog/Intein_dom"/>
</dbReference>
<sequence>MNSFSSQGISLLHIATSVFSNPPPTYTNTLTVNGINPLGTTTDRFFLVRTVGNDAQVQNGDQFDIYTAVDNGSGTLVLGTKINGSSTFATPNAYSNTAAGDSYIVLGMYNGPNYIMSLTGFSSENTEAEEDGGSGTFVVEQGGDLADGGDGELDLTEIQASDPDAGVICFVAGTPILTPTGSINVESLAPGDLVITRDNGPVCVRWVGRQHIRAGITSQHLMPVRLAAGCLGPNRPSQRIEVSPAHRLLFDDPCCQTILGCDAVLIPARQLVGQSGISTRPIGRDGIVYVHIMFDQHEIIWSAGLPSESFRPAAHSQRILDHNILSELDELFPNAPHGDALLQPFPAYRPTTRSHEAIALMRGRQGNGGSAHRAA</sequence>
<evidence type="ECO:0000259" key="1">
    <source>
        <dbReference type="Pfam" id="PF13403"/>
    </source>
</evidence>
<dbReference type="Proteomes" id="UP000220034">
    <property type="component" value="Unassembled WGS sequence"/>
</dbReference>
<evidence type="ECO:0000313" key="2">
    <source>
        <dbReference type="EMBL" id="SOH95569.1"/>
    </source>
</evidence>
<feature type="domain" description="Hedgehog/Intein (Hint)" evidence="1">
    <location>
        <begin position="168"/>
        <end position="313"/>
    </location>
</feature>